<keyword evidence="2" id="KW-1185">Reference proteome</keyword>
<reference evidence="1 2" key="1">
    <citation type="submission" date="2012-01" db="EMBL/GenBank/DDBJ databases">
        <title>Complete sequence of chromosome of Clostridium pasteurianum BC1.</title>
        <authorList>
            <consortium name="US DOE Joint Genome Institute"/>
            <person name="Lucas S."/>
            <person name="Han J."/>
            <person name="Lapidus A."/>
            <person name="Cheng J.-F."/>
            <person name="Goodwin L."/>
            <person name="Pitluck S."/>
            <person name="Peters L."/>
            <person name="Mikhailova N."/>
            <person name="Teshima H."/>
            <person name="Detter J.C."/>
            <person name="Han C."/>
            <person name="Tapia R."/>
            <person name="Land M."/>
            <person name="Hauser L."/>
            <person name="Kyrpides N."/>
            <person name="Ivanova N."/>
            <person name="Pagani I."/>
            <person name="Dunn J."/>
            <person name="Taghavi S."/>
            <person name="Francis A."/>
            <person name="van der Lelie D."/>
            <person name="Woyke T."/>
        </authorList>
    </citation>
    <scope>NUCLEOTIDE SEQUENCE [LARGE SCALE GENOMIC DNA]</scope>
    <source>
        <strain evidence="1 2">BC1</strain>
    </source>
</reference>
<dbReference type="KEGG" id="cpas:Clopa_0093"/>
<dbReference type="Proteomes" id="UP000013523">
    <property type="component" value="Chromosome"/>
</dbReference>
<protein>
    <submittedName>
        <fullName evidence="1">Uncharacterized protein</fullName>
    </submittedName>
</protein>
<dbReference type="EMBL" id="CP003261">
    <property type="protein sequence ID" value="AGK95193.1"/>
    <property type="molecule type" value="Genomic_DNA"/>
</dbReference>
<dbReference type="HOGENOM" id="CLU_1774160_0_0_9"/>
<dbReference type="RefSeq" id="WP_015613520.1">
    <property type="nucleotide sequence ID" value="NC_021182.1"/>
</dbReference>
<dbReference type="AlphaFoldDB" id="R4JY34"/>
<dbReference type="PATRIC" id="fig|86416.3.peg.86"/>
<proteinExistence type="predicted"/>
<evidence type="ECO:0000313" key="2">
    <source>
        <dbReference type="Proteomes" id="UP000013523"/>
    </source>
</evidence>
<dbReference type="OrthoDB" id="3036014at2"/>
<gene>
    <name evidence="1" type="ORF">Clopa_0093</name>
</gene>
<evidence type="ECO:0000313" key="1">
    <source>
        <dbReference type="EMBL" id="AGK95193.1"/>
    </source>
</evidence>
<name>R4JY34_CLOPA</name>
<organism evidence="1 2">
    <name type="scientific">Clostridium pasteurianum BC1</name>
    <dbReference type="NCBI Taxonomy" id="86416"/>
    <lineage>
        <taxon>Bacteria</taxon>
        <taxon>Bacillati</taxon>
        <taxon>Bacillota</taxon>
        <taxon>Clostridia</taxon>
        <taxon>Eubacteriales</taxon>
        <taxon>Clostridiaceae</taxon>
        <taxon>Clostridium</taxon>
    </lineage>
</organism>
<accession>R4JY34</accession>
<sequence length="146" mass="17138">MPKLKNSDKKKPSKEDIKGSYKFKRIQFNFSFLSTNSEYNFKNLTRDMKADIIDRLCELSSMDLVQIHSISKERGLEYIEDKGISIKAKCHPDFSSNEYIKSCCPKKYCIIRIYPNNNPTPSRILGRLIGHAFYIHFIVMDHKCYK</sequence>